<feature type="region of interest" description="Disordered" evidence="1">
    <location>
        <begin position="345"/>
        <end position="436"/>
    </location>
</feature>
<feature type="compositionally biased region" description="Basic and acidic residues" evidence="1">
    <location>
        <begin position="409"/>
        <end position="418"/>
    </location>
</feature>
<evidence type="ECO:0000256" key="1">
    <source>
        <dbReference type="SAM" id="MobiDB-lite"/>
    </source>
</evidence>
<feature type="compositionally biased region" description="Low complexity" evidence="1">
    <location>
        <begin position="362"/>
        <end position="378"/>
    </location>
</feature>
<protein>
    <submittedName>
        <fullName evidence="2">Uncharacterized protein</fullName>
    </submittedName>
</protein>
<gene>
    <name evidence="2" type="ORF">BDV95DRAFT_596789</name>
</gene>
<accession>A0A7C8IBN6</accession>
<dbReference type="AlphaFoldDB" id="A0A7C8IBN6"/>
<comment type="caution">
    <text evidence="2">The sequence shown here is derived from an EMBL/GenBank/DDBJ whole genome shotgun (WGS) entry which is preliminary data.</text>
</comment>
<sequence length="436" mass="48300">MSKESWGASVVLKRRGVPGGLGLSSSAAVALPSLLLELNVNSHIYKFSIRTRAHAQLLDTLSGSLSKAGQAAITELRPCFEEILESLDKDEVKALSKSMLDVIGHNKEQLWNPEASPRRDDLSMSYKDWKEVQNRARKGRGVQWKKLNKWLHKANIIYYPKADANRTYSNSNSKANEELNADIPVVQGDLVNQGGESDEEEANQDIALLMAKVYALEDTVVRLYALGVRMATASSKAYIGQVDVQYKMGEELAKTKRKKAPDALAPYKDKSEQFSQAIDRYQSEFIAELDKAVGEIRDGAYDVDETKQVVSEDADQADEILHTHVPGLASPNGVFNDEEATYGIEPETESERAKTDPPSQPPASTSSSSSDQSSTETSSSDDDIPIVQNTKKQSHLPDHGVASLKPAKRTREDTTEAIKKKRKTGGRNYTRRRLRY</sequence>
<proteinExistence type="predicted"/>
<dbReference type="EMBL" id="JAADJZ010000017">
    <property type="protein sequence ID" value="KAF2869127.1"/>
    <property type="molecule type" value="Genomic_DNA"/>
</dbReference>
<organism evidence="2 3">
    <name type="scientific">Massariosphaeria phaeospora</name>
    <dbReference type="NCBI Taxonomy" id="100035"/>
    <lineage>
        <taxon>Eukaryota</taxon>
        <taxon>Fungi</taxon>
        <taxon>Dikarya</taxon>
        <taxon>Ascomycota</taxon>
        <taxon>Pezizomycotina</taxon>
        <taxon>Dothideomycetes</taxon>
        <taxon>Pleosporomycetidae</taxon>
        <taxon>Pleosporales</taxon>
        <taxon>Pleosporales incertae sedis</taxon>
        <taxon>Massariosphaeria</taxon>
    </lineage>
</organism>
<evidence type="ECO:0000313" key="3">
    <source>
        <dbReference type="Proteomes" id="UP000481861"/>
    </source>
</evidence>
<evidence type="ECO:0000313" key="2">
    <source>
        <dbReference type="EMBL" id="KAF2869127.1"/>
    </source>
</evidence>
<keyword evidence="3" id="KW-1185">Reference proteome</keyword>
<reference evidence="2 3" key="1">
    <citation type="submission" date="2020-01" db="EMBL/GenBank/DDBJ databases">
        <authorList>
            <consortium name="DOE Joint Genome Institute"/>
            <person name="Haridas S."/>
            <person name="Albert R."/>
            <person name="Binder M."/>
            <person name="Bloem J."/>
            <person name="Labutti K."/>
            <person name="Salamov A."/>
            <person name="Andreopoulos B."/>
            <person name="Baker S.E."/>
            <person name="Barry K."/>
            <person name="Bills G."/>
            <person name="Bluhm B.H."/>
            <person name="Cannon C."/>
            <person name="Castanera R."/>
            <person name="Culley D.E."/>
            <person name="Daum C."/>
            <person name="Ezra D."/>
            <person name="Gonzalez J.B."/>
            <person name="Henrissat B."/>
            <person name="Kuo A."/>
            <person name="Liang C."/>
            <person name="Lipzen A."/>
            <person name="Lutzoni F."/>
            <person name="Magnuson J."/>
            <person name="Mondo S."/>
            <person name="Nolan M."/>
            <person name="Ohm R."/>
            <person name="Pangilinan J."/>
            <person name="Park H.-J.H."/>
            <person name="Ramirez L."/>
            <person name="Alfaro M."/>
            <person name="Sun H."/>
            <person name="Tritt A."/>
            <person name="Yoshinaga Y."/>
            <person name="Zwiers L.-H.L."/>
            <person name="Turgeon B.G."/>
            <person name="Goodwin S.B."/>
            <person name="Spatafora J.W."/>
            <person name="Crous P.W."/>
            <person name="Grigoriev I.V."/>
        </authorList>
    </citation>
    <scope>NUCLEOTIDE SEQUENCE [LARGE SCALE GENOMIC DNA]</scope>
    <source>
        <strain evidence="2 3">CBS 611.86</strain>
    </source>
</reference>
<feature type="compositionally biased region" description="Basic residues" evidence="1">
    <location>
        <begin position="419"/>
        <end position="436"/>
    </location>
</feature>
<dbReference type="Proteomes" id="UP000481861">
    <property type="component" value="Unassembled WGS sequence"/>
</dbReference>
<name>A0A7C8IBN6_9PLEO</name>